<evidence type="ECO:0000313" key="2">
    <source>
        <dbReference type="EMBL" id="GMF15189.1"/>
    </source>
</evidence>
<name>A0A9W6TKQ3_9STRA</name>
<keyword evidence="3" id="KW-1185">Reference proteome</keyword>
<dbReference type="Proteomes" id="UP001165083">
    <property type="component" value="Unassembled WGS sequence"/>
</dbReference>
<evidence type="ECO:0000313" key="3">
    <source>
        <dbReference type="Proteomes" id="UP001165083"/>
    </source>
</evidence>
<sequence length="519" mass="56749">MELLDGNESKAKVDQSTQKGAGEEVGNTPTNIASARRFNLLLLLLFIERRLSLGCGFVAIGAPGDVLVPRGEACQRISELLSRVTQQAGEYSFGGEAKTLPVMPGLVVKGQEDFVSLPLQRDNCEKLLKCCSEQGKNVWLLPGDQVEMRNPEWSAGMEKLSELAAARMGYKGVMMTVVLSKLMVLGEGGLIEQQQDPDENDRCIAKLMVQVPSKCVGGKLIVHEEGTKNQFRYMFGKKNGMGAFKPYYALYTAGASRAVEEVASAFSLVLAYSLCLPPKLPFLRGSNGSDLLRMGLAEAITALCGEERNMDFQNIAGGSLNPAKSIVALLLSKACRLQDMTTTGSDVQADVDRDRFAYLSAANALLPADKQLRFYVTHLEYSIPDYYSRWDQKKAEQSLWRNGEGEFVYTYDRFAVVAWPASKDLKNTHRFMGEAATSAFVFMDNPVDFDRLRMLLELQACLYDVGVSPDVASIAALNNPYGGAYGQLSGLGIGNQSFSQTVPGATKIPLIFVVLPEPM</sequence>
<comment type="caution">
    <text evidence="2">The sequence shown here is derived from an EMBL/GenBank/DDBJ whole genome shotgun (WGS) entry which is preliminary data.</text>
</comment>
<proteinExistence type="predicted"/>
<organism evidence="2 3">
    <name type="scientific">Phytophthora lilii</name>
    <dbReference type="NCBI Taxonomy" id="2077276"/>
    <lineage>
        <taxon>Eukaryota</taxon>
        <taxon>Sar</taxon>
        <taxon>Stramenopiles</taxon>
        <taxon>Oomycota</taxon>
        <taxon>Peronosporomycetes</taxon>
        <taxon>Peronosporales</taxon>
        <taxon>Peronosporaceae</taxon>
        <taxon>Phytophthora</taxon>
    </lineage>
</organism>
<dbReference type="PANTHER" id="PTHR33099">
    <property type="entry name" value="FE2OG DIOXYGENASE DOMAIN-CONTAINING PROTEIN"/>
    <property type="match status" value="1"/>
</dbReference>
<protein>
    <submittedName>
        <fullName evidence="2">Unnamed protein product</fullName>
    </submittedName>
</protein>
<dbReference type="PANTHER" id="PTHR33099:SF7">
    <property type="entry name" value="MYND-TYPE DOMAIN-CONTAINING PROTEIN"/>
    <property type="match status" value="1"/>
</dbReference>
<accession>A0A9W6TKQ3</accession>
<evidence type="ECO:0000256" key="1">
    <source>
        <dbReference type="SAM" id="MobiDB-lite"/>
    </source>
</evidence>
<feature type="region of interest" description="Disordered" evidence="1">
    <location>
        <begin position="1"/>
        <end position="28"/>
    </location>
</feature>
<dbReference type="AlphaFoldDB" id="A0A9W6TKQ3"/>
<dbReference type="EMBL" id="BSXW01000217">
    <property type="protein sequence ID" value="GMF15189.1"/>
    <property type="molecule type" value="Genomic_DNA"/>
</dbReference>
<dbReference type="OrthoDB" id="27483at2759"/>
<reference evidence="2" key="1">
    <citation type="submission" date="2023-04" db="EMBL/GenBank/DDBJ databases">
        <title>Phytophthora lilii NBRC 32176.</title>
        <authorList>
            <person name="Ichikawa N."/>
            <person name="Sato H."/>
            <person name="Tonouchi N."/>
        </authorList>
    </citation>
    <scope>NUCLEOTIDE SEQUENCE</scope>
    <source>
        <strain evidence="2">NBRC 32176</strain>
    </source>
</reference>
<gene>
    <name evidence="2" type="ORF">Plil01_000516300</name>
</gene>